<proteinExistence type="predicted"/>
<accession>A0A167TGJ2</accession>
<keyword evidence="2" id="KW-1185">Reference proteome</keyword>
<reference evidence="1 2" key="1">
    <citation type="journal article" date="2006" name="Syst. Appl. Microbiol.">
        <title>Anoxybacillus amylolyticus sp. nov., a thermophilic amylase producing bacterium isolated from Mount Rittmann (Antarctica).</title>
        <authorList>
            <person name="Poli A."/>
            <person name="Esposito E."/>
            <person name="Lama L."/>
            <person name="Orlando P."/>
            <person name="Nicolaus G."/>
            <person name="de Appolonia F."/>
            <person name="Gambacorta A."/>
            <person name="Nicolaus B."/>
        </authorList>
    </citation>
    <scope>NUCLEOTIDE SEQUENCE [LARGE SCALE GENOMIC DNA]</scope>
    <source>
        <strain evidence="1 2">DSM 15939</strain>
    </source>
</reference>
<dbReference type="Proteomes" id="UP000076865">
    <property type="component" value="Chromosome"/>
</dbReference>
<protein>
    <submittedName>
        <fullName evidence="1">Uncharacterized protein</fullName>
    </submittedName>
</protein>
<dbReference type="PATRIC" id="fig|294699.3.peg.2091"/>
<evidence type="ECO:0000313" key="2">
    <source>
        <dbReference type="Proteomes" id="UP000076865"/>
    </source>
</evidence>
<dbReference type="EMBL" id="CP015438">
    <property type="protein sequence ID" value="ANB60640.1"/>
    <property type="molecule type" value="Genomic_DNA"/>
</dbReference>
<organism evidence="1 2">
    <name type="scientific">Anoxybacteroides amylolyticum</name>
    <dbReference type="NCBI Taxonomy" id="294699"/>
    <lineage>
        <taxon>Bacteria</taxon>
        <taxon>Bacillati</taxon>
        <taxon>Bacillota</taxon>
        <taxon>Bacilli</taxon>
        <taxon>Bacillales</taxon>
        <taxon>Anoxybacillaceae</taxon>
        <taxon>Anoxybacteroides</taxon>
    </lineage>
</organism>
<dbReference type="RefSeq" id="WP_066324935.1">
    <property type="nucleotide sequence ID" value="NZ_CP015438.1"/>
</dbReference>
<evidence type="ECO:0000313" key="1">
    <source>
        <dbReference type="EMBL" id="ANB60640.1"/>
    </source>
</evidence>
<dbReference type="KEGG" id="aamy:GFC30_2033"/>
<dbReference type="AlphaFoldDB" id="A0A167TGJ2"/>
<name>A0A167TGJ2_9BACL</name>
<dbReference type="OrthoDB" id="2078571at2"/>
<sequence>MKQIKLSIERFWIEPGNFERWCELLSRIPEKTEARSIKEIAKLYLGKDVEEKDKKLDRSKELFGLHGYEYAKHSRNFEIKGVYFLTRADDGYLIRTEEANELVAAYEQQHGWELLLAKQLLRYSPRTRVIMHMLLNDGYFETNSQSLEQLSKWSLCFDGTIYHPFSRNPNLNDMNRLLHEFKNEALGKDWRNILAQEEIELDEEWMFVGSNGKEPAKTNISSFMRAPMQLFAYLDWFIEADVGIIILNKEKVLEHIGSRSLFSFTNVQSISEIEWLKKKVGEEQDDRGFVAIEPLLRKLMERFYPTWEQGLARFVDYYMTKSIREGLFYIADYESGQPRHGRGYLGKREYQLLKLEFQR</sequence>
<gene>
    <name evidence="1" type="ORF">GFC30_2033</name>
</gene>